<evidence type="ECO:0000256" key="1">
    <source>
        <dbReference type="SAM" id="Phobius"/>
    </source>
</evidence>
<reference evidence="2" key="1">
    <citation type="submission" date="2013-12" db="EMBL/GenBank/DDBJ databases">
        <title>The complete genome sequence of Methanobacterium sp. BRM9.</title>
        <authorList>
            <consortium name="Pastoral Greenhouse Gas Research Consortium"/>
            <person name="Kelly W.J."/>
            <person name="Leahy S.C."/>
            <person name="Perry R."/>
            <person name="Li D."/>
            <person name="Altermann E."/>
            <person name="Lambie S.C."/>
            <person name="Attwood G.T."/>
        </authorList>
    </citation>
    <scope>NUCLEOTIDE SEQUENCE [LARGE SCALE GENOMIC DNA]</scope>
    <source>
        <strain evidence="2">BRM9</strain>
    </source>
</reference>
<evidence type="ECO:0000313" key="5">
    <source>
        <dbReference type="Proteomes" id="UP000029661"/>
    </source>
</evidence>
<evidence type="ECO:0000313" key="2">
    <source>
        <dbReference type="EMBL" id="AIS31343.1"/>
    </source>
</evidence>
<dbReference type="KEGG" id="mfi:DSM1535_0500"/>
<dbReference type="EMBL" id="CP006933">
    <property type="protein sequence ID" value="AIS31343.1"/>
    <property type="molecule type" value="Genomic_DNA"/>
</dbReference>
<keyword evidence="6" id="KW-1185">Reference proteome</keyword>
<evidence type="ECO:0000313" key="6">
    <source>
        <dbReference type="Proteomes" id="UP000062768"/>
    </source>
</evidence>
<sequence>MDWIMIFRYLGVAIALANISIIVILLSIYWKNYRKWKSEYTIGLLIFGFFLLIQNLLSMGFLAPPPPPGPSGGVGDGYSLMLINICQLISLSALLKISWK</sequence>
<dbReference type="EMBL" id="LN734822">
    <property type="protein sequence ID" value="CEL25193.1"/>
    <property type="molecule type" value="Genomic_DNA"/>
</dbReference>
<accession>A0A089ZGP2</accession>
<dbReference type="InterPro" id="IPR058349">
    <property type="entry name" value="DUF8036"/>
</dbReference>
<reference evidence="4" key="2">
    <citation type="submission" date="2014-09" db="EMBL/GenBank/DDBJ databases">
        <authorList>
            <person name="Bishop-Lilly K.A."/>
            <person name="Broomall S.M."/>
            <person name="Chain P.S."/>
            <person name="Chertkov O."/>
            <person name="Coyne S.R."/>
            <person name="Daligault H.E."/>
            <person name="Davenport K.W."/>
            <person name="Erkkila T."/>
            <person name="Frey K.G."/>
            <person name="Gibbons H.S."/>
            <person name="Gu W."/>
            <person name="Jaissle J."/>
            <person name="Johnson S.L."/>
            <person name="Koroleva G.I."/>
            <person name="Ladner J.T."/>
            <person name="Lo C.-C."/>
            <person name="Minogue T.D."/>
            <person name="Munk C."/>
            <person name="Palacios G.F."/>
            <person name="Redden C.L."/>
            <person name="Rosenzweig C.N."/>
            <person name="Scholz M.B."/>
            <person name="Teshima H."/>
            <person name="Xu Y."/>
        </authorList>
    </citation>
    <scope>NUCLEOTIDE SEQUENCE</scope>
    <source>
        <strain evidence="4">Mb9</strain>
    </source>
</reference>
<keyword evidence="1" id="KW-0472">Membrane</keyword>
<dbReference type="AlphaFoldDB" id="A0A089ZGP2"/>
<organism evidence="2 5">
    <name type="scientific">Methanobacterium formicicum</name>
    <dbReference type="NCBI Taxonomy" id="2162"/>
    <lineage>
        <taxon>Archaea</taxon>
        <taxon>Methanobacteriati</taxon>
        <taxon>Methanobacteriota</taxon>
        <taxon>Methanomada group</taxon>
        <taxon>Methanobacteria</taxon>
        <taxon>Methanobacteriales</taxon>
        <taxon>Methanobacteriaceae</taxon>
        <taxon>Methanobacterium</taxon>
    </lineage>
</organism>
<feature type="transmembrane region" description="Helical" evidence="1">
    <location>
        <begin position="6"/>
        <end position="30"/>
    </location>
</feature>
<gene>
    <name evidence="2" type="ORF">BRM9_0520</name>
    <name evidence="3" type="ORF">DSM1535_0500</name>
    <name evidence="4" type="ORF">MB9_1558</name>
</gene>
<dbReference type="PATRIC" id="fig|2162.10.peg.1626"/>
<protein>
    <submittedName>
        <fullName evidence="3">Putative membrane protein</fullName>
    </submittedName>
</protein>
<dbReference type="Proteomes" id="UP000062768">
    <property type="component" value="Chromosome I"/>
</dbReference>
<dbReference type="Pfam" id="PF26119">
    <property type="entry name" value="DUF8036"/>
    <property type="match status" value="1"/>
</dbReference>
<dbReference type="KEGG" id="mfc:BRM9_0520"/>
<feature type="transmembrane region" description="Helical" evidence="1">
    <location>
        <begin position="42"/>
        <end position="63"/>
    </location>
</feature>
<name>A0A089ZGP2_METFO</name>
<dbReference type="EMBL" id="LN515531">
    <property type="protein sequence ID" value="CEA12861.1"/>
    <property type="molecule type" value="Genomic_DNA"/>
</dbReference>
<dbReference type="RefSeq" id="WP_231553468.1">
    <property type="nucleotide sequence ID" value="NZ_CALCVY010000057.1"/>
</dbReference>
<proteinExistence type="predicted"/>
<keyword evidence="1" id="KW-1133">Transmembrane helix</keyword>
<evidence type="ECO:0000313" key="4">
    <source>
        <dbReference type="EMBL" id="CEL25193.1"/>
    </source>
</evidence>
<feature type="transmembrane region" description="Helical" evidence="1">
    <location>
        <begin position="78"/>
        <end position="99"/>
    </location>
</feature>
<dbReference type="Proteomes" id="UP000029661">
    <property type="component" value="Chromosome"/>
</dbReference>
<evidence type="ECO:0000313" key="3">
    <source>
        <dbReference type="EMBL" id="CEA12861.1"/>
    </source>
</evidence>
<keyword evidence="1" id="KW-0812">Transmembrane</keyword>
<dbReference type="GeneID" id="26739797"/>